<keyword evidence="2" id="KW-1185">Reference proteome</keyword>
<organism evidence="1 2">
    <name type="scientific">Canavalia gladiata</name>
    <name type="common">Sword bean</name>
    <name type="synonym">Dolichos gladiatus</name>
    <dbReference type="NCBI Taxonomy" id="3824"/>
    <lineage>
        <taxon>Eukaryota</taxon>
        <taxon>Viridiplantae</taxon>
        <taxon>Streptophyta</taxon>
        <taxon>Embryophyta</taxon>
        <taxon>Tracheophyta</taxon>
        <taxon>Spermatophyta</taxon>
        <taxon>Magnoliopsida</taxon>
        <taxon>eudicotyledons</taxon>
        <taxon>Gunneridae</taxon>
        <taxon>Pentapetalae</taxon>
        <taxon>rosids</taxon>
        <taxon>fabids</taxon>
        <taxon>Fabales</taxon>
        <taxon>Fabaceae</taxon>
        <taxon>Papilionoideae</taxon>
        <taxon>50 kb inversion clade</taxon>
        <taxon>NPAAA clade</taxon>
        <taxon>indigoferoid/millettioid clade</taxon>
        <taxon>Phaseoleae</taxon>
        <taxon>Canavalia</taxon>
    </lineage>
</organism>
<dbReference type="AlphaFoldDB" id="A0AAN9KA40"/>
<protein>
    <submittedName>
        <fullName evidence="1">Uncharacterized protein</fullName>
    </submittedName>
</protein>
<gene>
    <name evidence="1" type="ORF">VNO77_38902</name>
</gene>
<sequence length="158" mass="17989">MEVWDRVLHVGCMGCLFETASPQSVCTKVPVAMKVFHAFLSTRVDLLHGAAFHIEGSSLHGTRFPRSRVLWSIFYGGDEKQRPLEQHLLKFGSPVETELVIKGDRRESILILETLAHFISIRDLFEFSSIKLFDLTKDIERKGTSEVVVAQLQTQNCW</sequence>
<evidence type="ECO:0000313" key="1">
    <source>
        <dbReference type="EMBL" id="KAK7313707.1"/>
    </source>
</evidence>
<dbReference type="Proteomes" id="UP001367508">
    <property type="component" value="Unassembled WGS sequence"/>
</dbReference>
<accession>A0AAN9KA40</accession>
<name>A0AAN9KA40_CANGL</name>
<dbReference type="EMBL" id="JAYMYQ010000009">
    <property type="protein sequence ID" value="KAK7313707.1"/>
    <property type="molecule type" value="Genomic_DNA"/>
</dbReference>
<evidence type="ECO:0000313" key="2">
    <source>
        <dbReference type="Proteomes" id="UP001367508"/>
    </source>
</evidence>
<proteinExistence type="predicted"/>
<comment type="caution">
    <text evidence="1">The sequence shown here is derived from an EMBL/GenBank/DDBJ whole genome shotgun (WGS) entry which is preliminary data.</text>
</comment>
<reference evidence="1 2" key="1">
    <citation type="submission" date="2024-01" db="EMBL/GenBank/DDBJ databases">
        <title>The genomes of 5 underutilized Papilionoideae crops provide insights into root nodulation and disease resistanc.</title>
        <authorList>
            <person name="Jiang F."/>
        </authorList>
    </citation>
    <scope>NUCLEOTIDE SEQUENCE [LARGE SCALE GENOMIC DNA]</scope>
    <source>
        <strain evidence="1">LVBAO_FW01</strain>
        <tissue evidence="1">Leaves</tissue>
    </source>
</reference>